<reference evidence="3 4" key="1">
    <citation type="submission" date="2022-11" db="EMBL/GenBank/DDBJ databases">
        <title>Minimal conservation of predation-associated metabolite biosynthetic gene clusters underscores biosynthetic potential of Myxococcota including descriptions for ten novel species: Archangium lansinium sp. nov., Myxococcus landrumus sp. nov., Nannocystis bai.</title>
        <authorList>
            <person name="Ahearne A."/>
            <person name="Stevens C."/>
            <person name="Phillips K."/>
        </authorList>
    </citation>
    <scope>NUCLEOTIDE SEQUENCE [LARGE SCALE GENOMIC DNA]</scope>
    <source>
        <strain evidence="3 4">MIWBW</strain>
    </source>
</reference>
<dbReference type="Gene3D" id="3.40.50.80">
    <property type="entry name" value="Nucleotide-binding domain of ferredoxin-NADP reductase (FNR) module"/>
    <property type="match status" value="1"/>
</dbReference>
<dbReference type="InterPro" id="IPR001041">
    <property type="entry name" value="2Fe-2S_ferredoxin-type"/>
</dbReference>
<comment type="caution">
    <text evidence="3">The sequence shown here is derived from an EMBL/GenBank/DDBJ whole genome shotgun (WGS) entry which is preliminary data.</text>
</comment>
<dbReference type="InterPro" id="IPR008333">
    <property type="entry name" value="Cbr1-like_FAD-bd_dom"/>
</dbReference>
<keyword evidence="4" id="KW-1185">Reference proteome</keyword>
<dbReference type="Gene3D" id="2.40.30.10">
    <property type="entry name" value="Translation factors"/>
    <property type="match status" value="1"/>
</dbReference>
<dbReference type="PROSITE" id="PS51384">
    <property type="entry name" value="FAD_FR"/>
    <property type="match status" value="1"/>
</dbReference>
<dbReference type="InterPro" id="IPR017938">
    <property type="entry name" value="Riboflavin_synthase-like_b-brl"/>
</dbReference>
<dbReference type="PRINTS" id="PR00371">
    <property type="entry name" value="FPNCR"/>
</dbReference>
<evidence type="ECO:0000313" key="3">
    <source>
        <dbReference type="EMBL" id="MCY1082484.1"/>
    </source>
</evidence>
<dbReference type="SUPFAM" id="SSF52343">
    <property type="entry name" value="Ferredoxin reductase-like, C-terminal NADP-linked domain"/>
    <property type="match status" value="1"/>
</dbReference>
<dbReference type="InterPro" id="IPR001709">
    <property type="entry name" value="Flavoprot_Pyr_Nucl_cyt_Rdtase"/>
</dbReference>
<dbReference type="CDD" id="cd00207">
    <property type="entry name" value="fer2"/>
    <property type="match status" value="1"/>
</dbReference>
<dbReference type="SUPFAM" id="SSF54292">
    <property type="entry name" value="2Fe-2S ferredoxin-like"/>
    <property type="match status" value="1"/>
</dbReference>
<accession>A0ABT4ALA3</accession>
<dbReference type="RefSeq" id="WP_267541049.1">
    <property type="nucleotide sequence ID" value="NZ_JAPNKA010000001.1"/>
</dbReference>
<dbReference type="Gene3D" id="3.10.20.30">
    <property type="match status" value="1"/>
</dbReference>
<dbReference type="PROSITE" id="PS51085">
    <property type="entry name" value="2FE2S_FER_2"/>
    <property type="match status" value="1"/>
</dbReference>
<dbReference type="InterPro" id="IPR036010">
    <property type="entry name" value="2Fe-2S_ferredoxin-like_sf"/>
</dbReference>
<dbReference type="PRINTS" id="PR00410">
    <property type="entry name" value="PHEHYDRXLASE"/>
</dbReference>
<protein>
    <submittedName>
        <fullName evidence="3">FAD-binding oxidoreductase</fullName>
    </submittedName>
</protein>
<dbReference type="InterPro" id="IPR001433">
    <property type="entry name" value="OxRdtase_FAD/NAD-bd"/>
</dbReference>
<dbReference type="PANTHER" id="PTHR47354:SF5">
    <property type="entry name" value="PROTEIN RFBI"/>
    <property type="match status" value="1"/>
</dbReference>
<proteinExistence type="predicted"/>
<dbReference type="PANTHER" id="PTHR47354">
    <property type="entry name" value="NADH OXIDOREDUCTASE HCR"/>
    <property type="match status" value="1"/>
</dbReference>
<feature type="domain" description="FAD-binding FR-type" evidence="2">
    <location>
        <begin position="88"/>
        <end position="184"/>
    </location>
</feature>
<dbReference type="SUPFAM" id="SSF63380">
    <property type="entry name" value="Riboflavin synthase domain-like"/>
    <property type="match status" value="1"/>
</dbReference>
<organism evidence="3 4">
    <name type="scientific">Archangium lansingense</name>
    <dbReference type="NCBI Taxonomy" id="2995310"/>
    <lineage>
        <taxon>Bacteria</taxon>
        <taxon>Pseudomonadati</taxon>
        <taxon>Myxococcota</taxon>
        <taxon>Myxococcia</taxon>
        <taxon>Myxococcales</taxon>
        <taxon>Cystobacterineae</taxon>
        <taxon>Archangiaceae</taxon>
        <taxon>Archangium</taxon>
    </lineage>
</organism>
<dbReference type="CDD" id="cd06194">
    <property type="entry name" value="FNR_N-term_Iron_sulfur_binding"/>
    <property type="match status" value="1"/>
</dbReference>
<name>A0ABT4ALA3_9BACT</name>
<evidence type="ECO:0000259" key="1">
    <source>
        <dbReference type="PROSITE" id="PS51085"/>
    </source>
</evidence>
<dbReference type="Pfam" id="PF00970">
    <property type="entry name" value="FAD_binding_6"/>
    <property type="match status" value="1"/>
</dbReference>
<dbReference type="EMBL" id="JAPNKA010000001">
    <property type="protein sequence ID" value="MCY1082484.1"/>
    <property type="molecule type" value="Genomic_DNA"/>
</dbReference>
<dbReference type="InterPro" id="IPR050415">
    <property type="entry name" value="MRET"/>
</dbReference>
<sequence length="337" mass="36286">MASVKHEGQWYGLDEGESVLDGLLRRGVDVPHSCRAGACQSCLMRAERGEVPAKAQVGLKETLKAQGYFLACACHPEGELEVAGAGAELRVPARLTALERLSDSVLCVRLRPEGAFEYRAGQYVSLLRDGLARSYSLASQPHEDTLALHVRRIPGGRMSGWLFDEARPGDVVELQGPAGECFYVPGRPEQPLLLAGTGTGLAPLYGILQDALARGHTGPIWLFHGALEASGLYLVDELRALQSRYNHIQYRPCVLKGQERVGVTVGALDAVIKETCPRPTGWRAYLCGDPALVLSLRKKLFLAGLSLKELHADAFLPSTPPPQAGAGVMSRASDASR</sequence>
<dbReference type="InterPro" id="IPR012675">
    <property type="entry name" value="Beta-grasp_dom_sf"/>
</dbReference>
<dbReference type="InterPro" id="IPR017927">
    <property type="entry name" value="FAD-bd_FR_type"/>
</dbReference>
<dbReference type="InterPro" id="IPR039261">
    <property type="entry name" value="FNR_nucleotide-bd"/>
</dbReference>
<dbReference type="Proteomes" id="UP001207654">
    <property type="component" value="Unassembled WGS sequence"/>
</dbReference>
<evidence type="ECO:0000259" key="2">
    <source>
        <dbReference type="PROSITE" id="PS51384"/>
    </source>
</evidence>
<feature type="domain" description="2Fe-2S ferredoxin-type" evidence="1">
    <location>
        <begin position="1"/>
        <end position="95"/>
    </location>
</feature>
<dbReference type="Pfam" id="PF00175">
    <property type="entry name" value="NAD_binding_1"/>
    <property type="match status" value="1"/>
</dbReference>
<gene>
    <name evidence="3" type="ORF">OV287_49365</name>
</gene>
<dbReference type="Pfam" id="PF00111">
    <property type="entry name" value="Fer2"/>
    <property type="match status" value="1"/>
</dbReference>
<evidence type="ECO:0000313" key="4">
    <source>
        <dbReference type="Proteomes" id="UP001207654"/>
    </source>
</evidence>